<protein>
    <submittedName>
        <fullName evidence="2">ABC-2 transporter permease</fullName>
    </submittedName>
</protein>
<gene>
    <name evidence="2" type="ORF">F6B40_14090</name>
</gene>
<keyword evidence="1" id="KW-0812">Transmembrane</keyword>
<feature type="transmembrane region" description="Helical" evidence="1">
    <location>
        <begin position="117"/>
        <end position="138"/>
    </location>
</feature>
<evidence type="ECO:0000313" key="2">
    <source>
        <dbReference type="EMBL" id="KAA9130359.1"/>
    </source>
</evidence>
<dbReference type="RefSeq" id="WP_150895145.1">
    <property type="nucleotide sequence ID" value="NZ_VYUY01000020.1"/>
</dbReference>
<sequence length="212" mass="22166">MSFAFTRFDLMSWFAQRQTLLALALIVVVGILVPVPGMAIIASALVTSLMLSTPFLGDERDRLDTLYGVLPISRRAIVVGRALSILVYGVVALVVATAATLGVAVVRGTMIVPDLLAIAYAAAFAMVGLSIAVQLPVLFRVGYSRGRLMVYAPTILIVGAAWIAQAAGVIDGEALGSIPFALGLGVCAAIGVLGILIGTVVAVRLYARRELR</sequence>
<dbReference type="Proteomes" id="UP000326838">
    <property type="component" value="Unassembled WGS sequence"/>
</dbReference>
<dbReference type="AlphaFoldDB" id="A0A5N0TAI8"/>
<comment type="caution">
    <text evidence="2">The sequence shown here is derived from an EMBL/GenBank/DDBJ whole genome shotgun (WGS) entry which is preliminary data.</text>
</comment>
<name>A0A5N0TAI8_9MICO</name>
<dbReference type="Pfam" id="PF13346">
    <property type="entry name" value="ABC2_membrane_5"/>
    <property type="match status" value="1"/>
</dbReference>
<feature type="transmembrane region" description="Helical" evidence="1">
    <location>
        <begin position="20"/>
        <end position="46"/>
    </location>
</feature>
<dbReference type="InterPro" id="IPR025699">
    <property type="entry name" value="ABC2_memb-like"/>
</dbReference>
<feature type="transmembrane region" description="Helical" evidence="1">
    <location>
        <begin position="182"/>
        <end position="207"/>
    </location>
</feature>
<keyword evidence="1" id="KW-0472">Membrane</keyword>
<reference evidence="3" key="1">
    <citation type="submission" date="2019-09" db="EMBL/GenBank/DDBJ databases">
        <title>Mumia zhuanghuii sp. nov. isolated from the intestinal contents of plateau pika (Ochotona curzoniae) in the Qinghai-Tibet plateau of China.</title>
        <authorList>
            <person name="Tian Z."/>
        </authorList>
    </citation>
    <scope>NUCLEOTIDE SEQUENCE [LARGE SCALE GENOMIC DNA]</scope>
    <source>
        <strain evidence="3">L-033</strain>
    </source>
</reference>
<keyword evidence="3" id="KW-1185">Reference proteome</keyword>
<organism evidence="2 3">
    <name type="scientific">Microbacterium caowuchunii</name>
    <dbReference type="NCBI Taxonomy" id="2614638"/>
    <lineage>
        <taxon>Bacteria</taxon>
        <taxon>Bacillati</taxon>
        <taxon>Actinomycetota</taxon>
        <taxon>Actinomycetes</taxon>
        <taxon>Micrococcales</taxon>
        <taxon>Microbacteriaceae</taxon>
        <taxon>Microbacterium</taxon>
    </lineage>
</organism>
<accession>A0A5N0TAI8</accession>
<feature type="transmembrane region" description="Helical" evidence="1">
    <location>
        <begin position="150"/>
        <end position="170"/>
    </location>
</feature>
<keyword evidence="1" id="KW-1133">Transmembrane helix</keyword>
<evidence type="ECO:0000256" key="1">
    <source>
        <dbReference type="SAM" id="Phobius"/>
    </source>
</evidence>
<feature type="transmembrane region" description="Helical" evidence="1">
    <location>
        <begin position="82"/>
        <end position="105"/>
    </location>
</feature>
<proteinExistence type="predicted"/>
<evidence type="ECO:0000313" key="3">
    <source>
        <dbReference type="Proteomes" id="UP000326838"/>
    </source>
</evidence>
<dbReference type="EMBL" id="VYUY01000020">
    <property type="protein sequence ID" value="KAA9130359.1"/>
    <property type="molecule type" value="Genomic_DNA"/>
</dbReference>